<dbReference type="EMBL" id="BJWL01000026">
    <property type="protein sequence ID" value="GFZ16934.1"/>
    <property type="molecule type" value="Genomic_DNA"/>
</dbReference>
<evidence type="ECO:0000313" key="2">
    <source>
        <dbReference type="Proteomes" id="UP000585474"/>
    </source>
</evidence>
<proteinExistence type="predicted"/>
<organism evidence="1 2">
    <name type="scientific">Actinidia rufa</name>
    <dbReference type="NCBI Taxonomy" id="165716"/>
    <lineage>
        <taxon>Eukaryota</taxon>
        <taxon>Viridiplantae</taxon>
        <taxon>Streptophyta</taxon>
        <taxon>Embryophyta</taxon>
        <taxon>Tracheophyta</taxon>
        <taxon>Spermatophyta</taxon>
        <taxon>Magnoliopsida</taxon>
        <taxon>eudicotyledons</taxon>
        <taxon>Gunneridae</taxon>
        <taxon>Pentapetalae</taxon>
        <taxon>asterids</taxon>
        <taxon>Ericales</taxon>
        <taxon>Actinidiaceae</taxon>
        <taxon>Actinidia</taxon>
    </lineage>
</organism>
<evidence type="ECO:0000313" key="1">
    <source>
        <dbReference type="EMBL" id="GFZ16934.1"/>
    </source>
</evidence>
<gene>
    <name evidence="1" type="ORF">Acr_26g0002040</name>
</gene>
<name>A0A7J0H2B7_9ERIC</name>
<keyword evidence="2" id="KW-1185">Reference proteome</keyword>
<reference evidence="1 2" key="1">
    <citation type="submission" date="2019-07" db="EMBL/GenBank/DDBJ databases">
        <title>De Novo Assembly of kiwifruit Actinidia rufa.</title>
        <authorList>
            <person name="Sugita-Konishi S."/>
            <person name="Sato K."/>
            <person name="Mori E."/>
            <person name="Abe Y."/>
            <person name="Kisaki G."/>
            <person name="Hamano K."/>
            <person name="Suezawa K."/>
            <person name="Otani M."/>
            <person name="Fukuda T."/>
            <person name="Manabe T."/>
            <person name="Gomi K."/>
            <person name="Tabuchi M."/>
            <person name="Akimitsu K."/>
            <person name="Kataoka I."/>
        </authorList>
    </citation>
    <scope>NUCLEOTIDE SEQUENCE [LARGE SCALE GENOMIC DNA]</scope>
    <source>
        <strain evidence="2">cv. Fuchu</strain>
    </source>
</reference>
<dbReference type="AlphaFoldDB" id="A0A7J0H2B7"/>
<comment type="caution">
    <text evidence="1">The sequence shown here is derived from an EMBL/GenBank/DDBJ whole genome shotgun (WGS) entry which is preliminary data.</text>
</comment>
<protein>
    <submittedName>
        <fullName evidence="1">Uncharacterized protein</fullName>
    </submittedName>
</protein>
<accession>A0A7J0H2B7</accession>
<sequence length="180" mass="18940">MVAGMGLGRVGGCGGRRAAPPFNQPNPATTACLIQQLSTLCHPHQLPGGASKEGWEVLKSCKGTGGGGDVTDEKIKGLLVEWGEALGDIGCRWVGELEGSRWGYCAMLDDCPAASTCCPSRLLSAARSLALRPAAIKMLSPTVAASYYYPMQSLVAALCSLPWMWVTIAFSAPLLCFFKS</sequence>
<dbReference type="Proteomes" id="UP000585474">
    <property type="component" value="Unassembled WGS sequence"/>
</dbReference>